<sequence>MKFVLSFKKAHKYEVYECVIHWVKHELASRYDCLPKLMEHVRLPLISMQYIPKNLFNEQYFINIVLNSACWVPVVDMLGDRRCFGVGILSDCVVTDDTDAWSIETFSSTNINTINEAVVIDRSVYFNDK</sequence>
<dbReference type="KEGG" id="api:115033206"/>
<name>A0A8R2JLF6_ACYPI</name>
<protein>
    <recommendedName>
        <fullName evidence="1">BACK domain-containing protein</fullName>
    </recommendedName>
</protein>
<evidence type="ECO:0000259" key="1">
    <source>
        <dbReference type="Pfam" id="PF07707"/>
    </source>
</evidence>
<feature type="domain" description="BACK" evidence="1">
    <location>
        <begin position="13"/>
        <end position="53"/>
    </location>
</feature>
<dbReference type="OrthoDB" id="45365at2759"/>
<dbReference type="GeneID" id="115033206"/>
<dbReference type="Pfam" id="PF07707">
    <property type="entry name" value="BACK"/>
    <property type="match status" value="1"/>
</dbReference>
<evidence type="ECO:0000313" key="2">
    <source>
        <dbReference type="EnsemblMetazoa" id="XP_029341245.1"/>
    </source>
</evidence>
<dbReference type="Proteomes" id="UP000007819">
    <property type="component" value="Chromosome X"/>
</dbReference>
<dbReference type="RefSeq" id="XP_029341245.1">
    <property type="nucleotide sequence ID" value="XM_029485385.1"/>
</dbReference>
<dbReference type="InterPro" id="IPR011705">
    <property type="entry name" value="BACK"/>
</dbReference>
<dbReference type="EnsemblMetazoa" id="XM_029485385.1">
    <property type="protein sequence ID" value="XP_029341245.1"/>
    <property type="gene ID" value="LOC115033206"/>
</dbReference>
<evidence type="ECO:0000313" key="3">
    <source>
        <dbReference type="Proteomes" id="UP000007819"/>
    </source>
</evidence>
<accession>A0A8R2JLF6</accession>
<proteinExistence type="predicted"/>
<reference evidence="3" key="1">
    <citation type="submission" date="2010-06" db="EMBL/GenBank/DDBJ databases">
        <authorList>
            <person name="Jiang H."/>
            <person name="Abraham K."/>
            <person name="Ali S."/>
            <person name="Alsbrooks S.L."/>
            <person name="Anim B.N."/>
            <person name="Anosike U.S."/>
            <person name="Attaway T."/>
            <person name="Bandaranaike D.P."/>
            <person name="Battles P.K."/>
            <person name="Bell S.N."/>
            <person name="Bell A.V."/>
            <person name="Beltran B."/>
            <person name="Bickham C."/>
            <person name="Bustamante Y."/>
            <person name="Caleb T."/>
            <person name="Canada A."/>
            <person name="Cardenas V."/>
            <person name="Carter K."/>
            <person name="Chacko J."/>
            <person name="Chandrabose M.N."/>
            <person name="Chavez D."/>
            <person name="Chavez A."/>
            <person name="Chen L."/>
            <person name="Chu H.-S."/>
            <person name="Claassen K.J."/>
            <person name="Cockrell R."/>
            <person name="Collins M."/>
            <person name="Cooper J.A."/>
            <person name="Cree A."/>
            <person name="Curry S.M."/>
            <person name="Da Y."/>
            <person name="Dao M.D."/>
            <person name="Das B."/>
            <person name="Davila M.-L."/>
            <person name="Davy-Carroll L."/>
            <person name="Denson S."/>
            <person name="Dinh H."/>
            <person name="Ebong V.E."/>
            <person name="Edwards J.R."/>
            <person name="Egan A."/>
            <person name="El-Daye J."/>
            <person name="Escobedo L."/>
            <person name="Fernandez S."/>
            <person name="Fernando P.R."/>
            <person name="Flagg N."/>
            <person name="Forbes L.D."/>
            <person name="Fowler R.G."/>
            <person name="Fu Q."/>
            <person name="Gabisi R.A."/>
            <person name="Ganer J."/>
            <person name="Garbino Pronczuk A."/>
            <person name="Garcia R.M."/>
            <person name="Garner T."/>
            <person name="Garrett T.E."/>
            <person name="Gonzalez D.A."/>
            <person name="Hamid H."/>
            <person name="Hawkins E.S."/>
            <person name="Hirani K."/>
            <person name="Hogues M.E."/>
            <person name="Hollins B."/>
            <person name="Hsiao C.-H."/>
            <person name="Jabil R."/>
            <person name="James M.L."/>
            <person name="Jhangiani S.N."/>
            <person name="Johnson B."/>
            <person name="Johnson Q."/>
            <person name="Joshi V."/>
            <person name="Kalu J.B."/>
            <person name="Kam C."/>
            <person name="Kashfia A."/>
            <person name="Keebler J."/>
            <person name="Kisamo H."/>
            <person name="Kovar C.L."/>
            <person name="Lago L.A."/>
            <person name="Lai C.-Y."/>
            <person name="Laidlaw J."/>
            <person name="Lara F."/>
            <person name="Le T.-K."/>
            <person name="Lee S.L."/>
            <person name="Legall F.H."/>
            <person name="Lemon S.J."/>
            <person name="Lewis L.R."/>
            <person name="Li B."/>
            <person name="Liu Y."/>
            <person name="Liu Y.-S."/>
            <person name="Lopez J."/>
            <person name="Lozado R.J."/>
            <person name="Lu J."/>
            <person name="Madu R.C."/>
            <person name="Maheshwari M."/>
            <person name="Maheshwari R."/>
            <person name="Malloy K."/>
            <person name="Martinez E."/>
            <person name="Mathew T."/>
            <person name="Mercado I.C."/>
            <person name="Mercado C."/>
            <person name="Meyer B."/>
            <person name="Montgomery K."/>
            <person name="Morgan M.B."/>
            <person name="Munidasa M."/>
            <person name="Nazareth L.V."/>
            <person name="Nelson J."/>
            <person name="Ng B.M."/>
            <person name="Nguyen N.B."/>
            <person name="Nguyen P.Q."/>
            <person name="Nguyen T."/>
            <person name="Obregon M."/>
            <person name="Okwuonu G.O."/>
            <person name="Onwere C.G."/>
            <person name="Orozco G."/>
            <person name="Parra A."/>
            <person name="Patel S."/>
            <person name="Patil S."/>
            <person name="Perez A."/>
            <person name="Perez Y."/>
            <person name="Pham C."/>
            <person name="Primus E.L."/>
            <person name="Pu L.-L."/>
            <person name="Puazo M."/>
            <person name="Qin X."/>
            <person name="Quiroz J.B."/>
            <person name="Reese J."/>
            <person name="Richards S."/>
            <person name="Rives C.M."/>
            <person name="Robberts R."/>
            <person name="Ruiz S.J."/>
            <person name="Ruiz M.J."/>
            <person name="Santibanez J."/>
            <person name="Schneider B.W."/>
            <person name="Sisson I."/>
            <person name="Smith M."/>
            <person name="Sodergren E."/>
            <person name="Song X.-Z."/>
            <person name="Song B.B."/>
            <person name="Summersgill H."/>
            <person name="Thelus R."/>
            <person name="Thornton R.D."/>
            <person name="Trejos Z.Y."/>
            <person name="Usmani K."/>
            <person name="Vattathil S."/>
            <person name="Villasana D."/>
            <person name="Walker D.L."/>
            <person name="Wang S."/>
            <person name="Wang K."/>
            <person name="White C.S."/>
            <person name="Williams A.C."/>
            <person name="Williamson J."/>
            <person name="Wilson K."/>
            <person name="Woghiren I.O."/>
            <person name="Woodworth J.R."/>
            <person name="Worley K.C."/>
            <person name="Wright R.A."/>
            <person name="Wu W."/>
            <person name="Young L."/>
            <person name="Zhang L."/>
            <person name="Zhang J."/>
            <person name="Zhu Y."/>
            <person name="Muzny D.M."/>
            <person name="Weinstock G."/>
            <person name="Gibbs R.A."/>
        </authorList>
    </citation>
    <scope>NUCLEOTIDE SEQUENCE [LARGE SCALE GENOMIC DNA]</scope>
    <source>
        <strain evidence="3">LSR1</strain>
    </source>
</reference>
<reference evidence="2" key="2">
    <citation type="submission" date="2022-06" db="UniProtKB">
        <authorList>
            <consortium name="EnsemblMetazoa"/>
        </authorList>
    </citation>
    <scope>IDENTIFICATION</scope>
</reference>
<keyword evidence="3" id="KW-1185">Reference proteome</keyword>
<dbReference type="Gene3D" id="1.25.40.420">
    <property type="match status" value="1"/>
</dbReference>
<organism evidence="2 3">
    <name type="scientific">Acyrthosiphon pisum</name>
    <name type="common">Pea aphid</name>
    <dbReference type="NCBI Taxonomy" id="7029"/>
    <lineage>
        <taxon>Eukaryota</taxon>
        <taxon>Metazoa</taxon>
        <taxon>Ecdysozoa</taxon>
        <taxon>Arthropoda</taxon>
        <taxon>Hexapoda</taxon>
        <taxon>Insecta</taxon>
        <taxon>Pterygota</taxon>
        <taxon>Neoptera</taxon>
        <taxon>Paraneoptera</taxon>
        <taxon>Hemiptera</taxon>
        <taxon>Sternorrhyncha</taxon>
        <taxon>Aphidomorpha</taxon>
        <taxon>Aphidoidea</taxon>
        <taxon>Aphididae</taxon>
        <taxon>Macrosiphini</taxon>
        <taxon>Acyrthosiphon</taxon>
    </lineage>
</organism>
<dbReference type="AlphaFoldDB" id="A0A8R2JLF6"/>